<keyword evidence="2" id="KW-1185">Reference proteome</keyword>
<comment type="caution">
    <text evidence="1">The sequence shown here is derived from an EMBL/GenBank/DDBJ whole genome shotgun (WGS) entry which is preliminary data.</text>
</comment>
<gene>
    <name evidence="1" type="ORF">CUMW_286100</name>
</gene>
<sequence length="20" mass="2222">MLSISSFNFADSQIDCEITT</sequence>
<dbReference type="Proteomes" id="UP000236630">
    <property type="component" value="Unassembled WGS sequence"/>
</dbReference>
<accession>A0A2H5N414</accession>
<evidence type="ECO:0000313" key="1">
    <source>
        <dbReference type="EMBL" id="GAY34989.1"/>
    </source>
</evidence>
<reference evidence="1 2" key="1">
    <citation type="journal article" date="2017" name="Front. Genet.">
        <title>Draft sequencing of the heterozygous diploid genome of Satsuma (Citrus unshiu Marc.) using a hybrid assembly approach.</title>
        <authorList>
            <person name="Shimizu T."/>
            <person name="Tanizawa Y."/>
            <person name="Mochizuki T."/>
            <person name="Nagasaki H."/>
            <person name="Yoshioka T."/>
            <person name="Toyoda A."/>
            <person name="Fujiyama A."/>
            <person name="Kaminuma E."/>
            <person name="Nakamura Y."/>
        </authorList>
    </citation>
    <scope>NUCLEOTIDE SEQUENCE [LARGE SCALE GENOMIC DNA]</scope>
    <source>
        <strain evidence="2">cv. Miyagawa wase</strain>
    </source>
</reference>
<evidence type="ECO:0000313" key="2">
    <source>
        <dbReference type="Proteomes" id="UP000236630"/>
    </source>
</evidence>
<dbReference type="AlphaFoldDB" id="A0A2H5N414"/>
<protein>
    <submittedName>
        <fullName evidence="1">Uncharacterized protein</fullName>
    </submittedName>
</protein>
<dbReference type="EMBL" id="BDQV01006223">
    <property type="protein sequence ID" value="GAY34989.1"/>
    <property type="molecule type" value="Genomic_DNA"/>
</dbReference>
<name>A0A2H5N414_CITUN</name>
<proteinExistence type="predicted"/>
<organism evidence="1 2">
    <name type="scientific">Citrus unshiu</name>
    <name type="common">Satsuma mandarin</name>
    <name type="synonym">Citrus nobilis var. unshiu</name>
    <dbReference type="NCBI Taxonomy" id="55188"/>
    <lineage>
        <taxon>Eukaryota</taxon>
        <taxon>Viridiplantae</taxon>
        <taxon>Streptophyta</taxon>
        <taxon>Embryophyta</taxon>
        <taxon>Tracheophyta</taxon>
        <taxon>Spermatophyta</taxon>
        <taxon>Magnoliopsida</taxon>
        <taxon>eudicotyledons</taxon>
        <taxon>Gunneridae</taxon>
        <taxon>Pentapetalae</taxon>
        <taxon>rosids</taxon>
        <taxon>malvids</taxon>
        <taxon>Sapindales</taxon>
        <taxon>Rutaceae</taxon>
        <taxon>Aurantioideae</taxon>
        <taxon>Citrus</taxon>
    </lineage>
</organism>